<gene>
    <name evidence="1" type="ORF">AURANDRAFT_68969</name>
</gene>
<dbReference type="Gene3D" id="3.40.50.1000">
    <property type="entry name" value="HAD superfamily/HAD-like"/>
    <property type="match status" value="1"/>
</dbReference>
<dbReference type="PANTHER" id="PTHR13045">
    <property type="entry name" value="5'-NUCLEOTIDASE"/>
    <property type="match status" value="1"/>
</dbReference>
<accession>F0YRB5</accession>
<evidence type="ECO:0000313" key="2">
    <source>
        <dbReference type="Proteomes" id="UP000002729"/>
    </source>
</evidence>
<dbReference type="InParanoid" id="F0YRB5"/>
<dbReference type="Proteomes" id="UP000002729">
    <property type="component" value="Unassembled WGS sequence"/>
</dbReference>
<sequence length="209" mass="22038">MPLDARRLVAQGLATMVALRLGFLTMQALVRRRRRGVARSVFGDARAEYFNGGEASIAAVLGPASARGLQVIFDFDRTLTASNSSQCHDGLRRVDDASLAAALEPYWRFGDAGGPPPIRGRPMRSWWDDVHGLLATHGVTMAALEAADAKDPAVLRPGAAAALRELRRLGVPTLVVSAGLEHVILGALARAGFDDAAPALDGGGHEGIK</sequence>
<dbReference type="GO" id="GO:0008253">
    <property type="term" value="F:5'-nucleotidase activity"/>
    <property type="evidence" value="ECO:0007669"/>
    <property type="project" value="TreeGrafter"/>
</dbReference>
<dbReference type="RefSeq" id="XP_009042959.1">
    <property type="nucleotide sequence ID" value="XM_009044711.1"/>
</dbReference>
<evidence type="ECO:0000313" key="1">
    <source>
        <dbReference type="EMBL" id="EGB02344.1"/>
    </source>
</evidence>
<dbReference type="InterPro" id="IPR023214">
    <property type="entry name" value="HAD_sf"/>
</dbReference>
<protein>
    <recommendedName>
        <fullName evidence="3">5'-nucleotidase</fullName>
    </recommendedName>
</protein>
<dbReference type="PANTHER" id="PTHR13045:SF0">
    <property type="entry name" value="7-METHYLGUANOSINE PHOSPHATE-SPECIFIC 5'-NUCLEOTIDASE"/>
    <property type="match status" value="1"/>
</dbReference>
<dbReference type="GeneID" id="20227148"/>
<dbReference type="KEGG" id="aaf:AURANDRAFT_68969"/>
<dbReference type="InterPro" id="IPR036412">
    <property type="entry name" value="HAD-like_sf"/>
</dbReference>
<keyword evidence="2" id="KW-1185">Reference proteome</keyword>
<dbReference type="SUPFAM" id="SSF56784">
    <property type="entry name" value="HAD-like"/>
    <property type="match status" value="1"/>
</dbReference>
<feature type="non-terminal residue" evidence="1">
    <location>
        <position position="209"/>
    </location>
</feature>
<proteinExistence type="predicted"/>
<organism evidence="2">
    <name type="scientific">Aureococcus anophagefferens</name>
    <name type="common">Harmful bloom alga</name>
    <dbReference type="NCBI Taxonomy" id="44056"/>
    <lineage>
        <taxon>Eukaryota</taxon>
        <taxon>Sar</taxon>
        <taxon>Stramenopiles</taxon>
        <taxon>Ochrophyta</taxon>
        <taxon>Pelagophyceae</taxon>
        <taxon>Pelagomonadales</taxon>
        <taxon>Pelagomonadaceae</taxon>
        <taxon>Aureococcus</taxon>
    </lineage>
</organism>
<dbReference type="GO" id="GO:0005737">
    <property type="term" value="C:cytoplasm"/>
    <property type="evidence" value="ECO:0007669"/>
    <property type="project" value="TreeGrafter"/>
</dbReference>
<dbReference type="OrthoDB" id="10014216at2759"/>
<dbReference type="Pfam" id="PF12710">
    <property type="entry name" value="HAD"/>
    <property type="match status" value="1"/>
</dbReference>
<reference evidence="1 2" key="1">
    <citation type="journal article" date="2011" name="Proc. Natl. Acad. Sci. U.S.A.">
        <title>Niche of harmful alga Aureococcus anophagefferens revealed through ecogenomics.</title>
        <authorList>
            <person name="Gobler C.J."/>
            <person name="Berry D.L."/>
            <person name="Dyhrman S.T."/>
            <person name="Wilhelm S.W."/>
            <person name="Salamov A."/>
            <person name="Lobanov A.V."/>
            <person name="Zhang Y."/>
            <person name="Collier J.L."/>
            <person name="Wurch L.L."/>
            <person name="Kustka A.B."/>
            <person name="Dill B.D."/>
            <person name="Shah M."/>
            <person name="VerBerkmoes N.C."/>
            <person name="Kuo A."/>
            <person name="Terry A."/>
            <person name="Pangilinan J."/>
            <person name="Lindquist E.A."/>
            <person name="Lucas S."/>
            <person name="Paulsen I.T."/>
            <person name="Hattenrath-Lehmann T.K."/>
            <person name="Talmage S.C."/>
            <person name="Walker E.A."/>
            <person name="Koch F."/>
            <person name="Burson A.M."/>
            <person name="Marcoval M.A."/>
            <person name="Tang Y.Z."/>
            <person name="Lecleir G.R."/>
            <person name="Coyne K.J."/>
            <person name="Berg G.M."/>
            <person name="Bertrand E.M."/>
            <person name="Saito M.A."/>
            <person name="Gladyshev V.N."/>
            <person name="Grigoriev I.V."/>
        </authorList>
    </citation>
    <scope>NUCLEOTIDE SEQUENCE [LARGE SCALE GENOMIC DNA]</scope>
    <source>
        <strain evidence="2">CCMP 1984</strain>
    </source>
</reference>
<evidence type="ECO:0008006" key="3">
    <source>
        <dbReference type="Google" id="ProtNLM"/>
    </source>
</evidence>
<dbReference type="EMBL" id="GL833606">
    <property type="protein sequence ID" value="EGB02344.1"/>
    <property type="molecule type" value="Genomic_DNA"/>
</dbReference>
<dbReference type="AlphaFoldDB" id="F0YRB5"/>
<name>F0YRB5_AURAN</name>